<evidence type="ECO:0000313" key="1">
    <source>
        <dbReference type="EMBL" id="MXU82569.1"/>
    </source>
</evidence>
<accession>A0A6B0TRS7</accession>
<reference evidence="1" key="1">
    <citation type="submission" date="2019-12" db="EMBL/GenBank/DDBJ databases">
        <title>An insight into the sialome of adult female Ixodes ricinus ticks feeding for 6 days.</title>
        <authorList>
            <person name="Perner J."/>
            <person name="Ribeiro J.M.C."/>
        </authorList>
    </citation>
    <scope>NUCLEOTIDE SEQUENCE</scope>
    <source>
        <strain evidence="1">Semi-engorged</strain>
        <tissue evidence="1">Salivary glands</tissue>
    </source>
</reference>
<name>A0A6B0TRS7_IXORI</name>
<organism evidence="1">
    <name type="scientific">Ixodes ricinus</name>
    <name type="common">Common tick</name>
    <name type="synonym">Acarus ricinus</name>
    <dbReference type="NCBI Taxonomy" id="34613"/>
    <lineage>
        <taxon>Eukaryota</taxon>
        <taxon>Metazoa</taxon>
        <taxon>Ecdysozoa</taxon>
        <taxon>Arthropoda</taxon>
        <taxon>Chelicerata</taxon>
        <taxon>Arachnida</taxon>
        <taxon>Acari</taxon>
        <taxon>Parasitiformes</taxon>
        <taxon>Ixodida</taxon>
        <taxon>Ixodoidea</taxon>
        <taxon>Ixodidae</taxon>
        <taxon>Ixodinae</taxon>
        <taxon>Ixodes</taxon>
    </lineage>
</organism>
<dbReference type="AlphaFoldDB" id="A0A6B0TRS7"/>
<protein>
    <submittedName>
        <fullName evidence="1">Putative secreted protein</fullName>
    </submittedName>
</protein>
<proteinExistence type="predicted"/>
<dbReference type="EMBL" id="GIFC01000486">
    <property type="protein sequence ID" value="MXU82569.1"/>
    <property type="molecule type" value="Transcribed_RNA"/>
</dbReference>
<sequence length="69" mass="7981">MPPTWHRVTLLRWLLQVRFERIPAAQVTTLMSPLASSCTRLASSGSRLSCLRAASDRLRRVQRQFSTRR</sequence>